<dbReference type="EMBL" id="JAYMYS010000006">
    <property type="protein sequence ID" value="KAK7390161.1"/>
    <property type="molecule type" value="Genomic_DNA"/>
</dbReference>
<sequence>MSASLSDLRPSLVPIPDLRPFQVQIVEHRGREEGAAQQGRWPRQTTRLPADDSTAAAQLLSWPLAVVGILIPIPKHQLSNILQRCKNFQKLNLNRIEYRHLADSALIRLIY</sequence>
<organism evidence="1 2">
    <name type="scientific">Psophocarpus tetragonolobus</name>
    <name type="common">Winged bean</name>
    <name type="synonym">Dolichos tetragonolobus</name>
    <dbReference type="NCBI Taxonomy" id="3891"/>
    <lineage>
        <taxon>Eukaryota</taxon>
        <taxon>Viridiplantae</taxon>
        <taxon>Streptophyta</taxon>
        <taxon>Embryophyta</taxon>
        <taxon>Tracheophyta</taxon>
        <taxon>Spermatophyta</taxon>
        <taxon>Magnoliopsida</taxon>
        <taxon>eudicotyledons</taxon>
        <taxon>Gunneridae</taxon>
        <taxon>Pentapetalae</taxon>
        <taxon>rosids</taxon>
        <taxon>fabids</taxon>
        <taxon>Fabales</taxon>
        <taxon>Fabaceae</taxon>
        <taxon>Papilionoideae</taxon>
        <taxon>50 kb inversion clade</taxon>
        <taxon>NPAAA clade</taxon>
        <taxon>indigoferoid/millettioid clade</taxon>
        <taxon>Phaseoleae</taxon>
        <taxon>Psophocarpus</taxon>
    </lineage>
</organism>
<protein>
    <submittedName>
        <fullName evidence="1">Uncharacterized protein</fullName>
    </submittedName>
</protein>
<proteinExistence type="predicted"/>
<dbReference type="AlphaFoldDB" id="A0AAN9S7U4"/>
<keyword evidence="2" id="KW-1185">Reference proteome</keyword>
<reference evidence="1 2" key="1">
    <citation type="submission" date="2024-01" db="EMBL/GenBank/DDBJ databases">
        <title>The genomes of 5 underutilized Papilionoideae crops provide insights into root nodulation and disease resistanc.</title>
        <authorList>
            <person name="Jiang F."/>
        </authorList>
    </citation>
    <scope>NUCLEOTIDE SEQUENCE [LARGE SCALE GENOMIC DNA]</scope>
    <source>
        <strain evidence="1">DUOXIRENSHENG_FW03</strain>
        <tissue evidence="1">Leaves</tissue>
    </source>
</reference>
<evidence type="ECO:0000313" key="1">
    <source>
        <dbReference type="EMBL" id="KAK7390161.1"/>
    </source>
</evidence>
<accession>A0AAN9S7U4</accession>
<name>A0AAN9S7U4_PSOTE</name>
<dbReference type="Proteomes" id="UP001386955">
    <property type="component" value="Unassembled WGS sequence"/>
</dbReference>
<gene>
    <name evidence="1" type="ORF">VNO78_25460</name>
</gene>
<evidence type="ECO:0000313" key="2">
    <source>
        <dbReference type="Proteomes" id="UP001386955"/>
    </source>
</evidence>
<comment type="caution">
    <text evidence="1">The sequence shown here is derived from an EMBL/GenBank/DDBJ whole genome shotgun (WGS) entry which is preliminary data.</text>
</comment>